<feature type="domain" description="BRCT" evidence="16">
    <location>
        <begin position="42"/>
        <end position="133"/>
    </location>
</feature>
<evidence type="ECO:0000256" key="14">
    <source>
        <dbReference type="PIRSR" id="PIRSR036573-2"/>
    </source>
</evidence>
<dbReference type="InterPro" id="IPR036420">
    <property type="entry name" value="BRCT_dom_sf"/>
</dbReference>
<name>A0AAJ6VMA3_9HYME</name>
<dbReference type="SUPFAM" id="SSF56672">
    <property type="entry name" value="DNA/RNA polymerases"/>
    <property type="match status" value="1"/>
</dbReference>
<keyword evidence="18" id="KW-1185">Reference proteome</keyword>
<evidence type="ECO:0000256" key="1">
    <source>
        <dbReference type="ARBA" id="ARBA00004123"/>
    </source>
</evidence>
<evidence type="ECO:0000256" key="12">
    <source>
        <dbReference type="ARBA" id="ARBA00023242"/>
    </source>
</evidence>
<comment type="cofactor">
    <cofactor evidence="14">
        <name>Mg(2+)</name>
        <dbReference type="ChEBI" id="CHEBI:18420"/>
    </cofactor>
    <text evidence="14">Binds 2 magnesium ions.</text>
</comment>
<dbReference type="CTD" id="51455"/>
<evidence type="ECO:0000256" key="2">
    <source>
        <dbReference type="ARBA" id="ARBA00010945"/>
    </source>
</evidence>
<feature type="compositionally biased region" description="Basic residues" evidence="15">
    <location>
        <begin position="928"/>
        <end position="943"/>
    </location>
</feature>
<dbReference type="Gene3D" id="3.40.50.10190">
    <property type="entry name" value="BRCT domain"/>
    <property type="match status" value="1"/>
</dbReference>
<dbReference type="Gene3D" id="3.30.70.270">
    <property type="match status" value="2"/>
</dbReference>
<evidence type="ECO:0000259" key="16">
    <source>
        <dbReference type="PROSITE" id="PS50172"/>
    </source>
</evidence>
<evidence type="ECO:0000256" key="10">
    <source>
        <dbReference type="ARBA" id="ARBA00023125"/>
    </source>
</evidence>
<dbReference type="FunFam" id="3.40.50.10190:FF:000011">
    <property type="entry name" value="DNA repair protein REV1"/>
    <property type="match status" value="1"/>
</dbReference>
<dbReference type="KEGG" id="csol:105360213"/>
<dbReference type="PROSITE" id="PS50173">
    <property type="entry name" value="UMUC"/>
    <property type="match status" value="1"/>
</dbReference>
<dbReference type="RefSeq" id="XP_011495357.1">
    <property type="nucleotide sequence ID" value="XM_011497055.1"/>
</dbReference>
<feature type="region of interest" description="Disordered" evidence="15">
    <location>
        <begin position="156"/>
        <end position="191"/>
    </location>
</feature>
<dbReference type="InterPro" id="IPR017961">
    <property type="entry name" value="DNA_pol_Y-fam_little_finger"/>
</dbReference>
<dbReference type="InterPro" id="IPR001126">
    <property type="entry name" value="UmuC"/>
</dbReference>
<feature type="compositionally biased region" description="Polar residues" evidence="15">
    <location>
        <begin position="163"/>
        <end position="191"/>
    </location>
</feature>
<dbReference type="Gene3D" id="3.40.1170.60">
    <property type="match status" value="1"/>
</dbReference>
<dbReference type="Proteomes" id="UP000695007">
    <property type="component" value="Unplaced"/>
</dbReference>
<feature type="compositionally biased region" description="Basic and acidic residues" evidence="15">
    <location>
        <begin position="915"/>
        <end position="927"/>
    </location>
</feature>
<proteinExistence type="inferred from homology"/>
<keyword evidence="9 14" id="KW-0460">Magnesium</keyword>
<reference evidence="19" key="1">
    <citation type="submission" date="2025-08" db="UniProtKB">
        <authorList>
            <consortium name="RefSeq"/>
        </authorList>
    </citation>
    <scope>IDENTIFICATION</scope>
</reference>
<dbReference type="PROSITE" id="PS50172">
    <property type="entry name" value="BRCT"/>
    <property type="match status" value="1"/>
</dbReference>
<dbReference type="GO" id="GO:0070987">
    <property type="term" value="P:error-free translesion synthesis"/>
    <property type="evidence" value="ECO:0007669"/>
    <property type="project" value="TreeGrafter"/>
</dbReference>
<feature type="binding site" evidence="14">
    <location>
        <position position="295"/>
    </location>
    <ligand>
        <name>Mg(2+)</name>
        <dbReference type="ChEBI" id="CHEBI:18420"/>
        <label>1</label>
    </ligand>
</feature>
<dbReference type="Gene3D" id="6.10.250.1490">
    <property type="match status" value="1"/>
</dbReference>
<dbReference type="GO" id="GO:0003887">
    <property type="term" value="F:DNA-directed DNA polymerase activity"/>
    <property type="evidence" value="ECO:0007669"/>
    <property type="project" value="InterPro"/>
</dbReference>
<evidence type="ECO:0000256" key="4">
    <source>
        <dbReference type="ARBA" id="ARBA00022634"/>
    </source>
</evidence>
<comment type="function">
    <text evidence="13">Deoxycytidyl transferase involved in DNA repair. Transfers a dCMP residue from dCTP to the 3'-end of a DNA primer in a template-dependent reaction. May assist in the first step in the bypass of abasic lesions by the insertion of a nucleotide opposite the lesion. Required for normal induction of mutations by physical and chemical agents.</text>
</comment>
<evidence type="ECO:0000259" key="17">
    <source>
        <dbReference type="PROSITE" id="PS50173"/>
    </source>
</evidence>
<dbReference type="InterPro" id="IPR043502">
    <property type="entry name" value="DNA/RNA_pol_sf"/>
</dbReference>
<feature type="region of interest" description="Disordered" evidence="15">
    <location>
        <begin position="740"/>
        <end position="786"/>
    </location>
</feature>
<accession>A0AAJ6VMA3</accession>
<dbReference type="GeneID" id="105360213"/>
<dbReference type="GO" id="GO:0006281">
    <property type="term" value="P:DNA repair"/>
    <property type="evidence" value="ECO:0007669"/>
    <property type="project" value="UniProtKB-KW"/>
</dbReference>
<dbReference type="GO" id="GO:0005634">
    <property type="term" value="C:nucleus"/>
    <property type="evidence" value="ECO:0007669"/>
    <property type="project" value="UniProtKB-SubCell"/>
</dbReference>
<dbReference type="GO" id="GO:0017125">
    <property type="term" value="F:deoxycytidyl transferase activity"/>
    <property type="evidence" value="ECO:0007669"/>
    <property type="project" value="TreeGrafter"/>
</dbReference>
<keyword evidence="7 14" id="KW-0479">Metal-binding</keyword>
<feature type="region of interest" description="Disordered" evidence="15">
    <location>
        <begin position="244"/>
        <end position="264"/>
    </location>
</feature>
<evidence type="ECO:0000256" key="15">
    <source>
        <dbReference type="SAM" id="MobiDB-lite"/>
    </source>
</evidence>
<protein>
    <recommendedName>
        <fullName evidence="3 13">DNA repair protein REV1</fullName>
        <ecNumber evidence="13">2.7.7.-</ecNumber>
    </recommendedName>
</protein>
<keyword evidence="12 13" id="KW-0539">Nucleus</keyword>
<evidence type="ECO:0000256" key="7">
    <source>
        <dbReference type="ARBA" id="ARBA00022723"/>
    </source>
</evidence>
<dbReference type="GO" id="GO:0042276">
    <property type="term" value="P:error-prone translesion synthesis"/>
    <property type="evidence" value="ECO:0007669"/>
    <property type="project" value="InterPro"/>
</dbReference>
<feature type="region of interest" description="Disordered" evidence="15">
    <location>
        <begin position="915"/>
        <end position="947"/>
    </location>
</feature>
<evidence type="ECO:0000256" key="3">
    <source>
        <dbReference type="ARBA" id="ARBA00020399"/>
    </source>
</evidence>
<dbReference type="InterPro" id="IPR025527">
    <property type="entry name" value="HUWE1/Rev1_UBM"/>
</dbReference>
<evidence type="ECO:0000256" key="6">
    <source>
        <dbReference type="ARBA" id="ARBA00022695"/>
    </source>
</evidence>
<keyword evidence="5 13" id="KW-0808">Transferase</keyword>
<keyword evidence="10 13" id="KW-0238">DNA-binding</keyword>
<gene>
    <name evidence="19" type="primary">LOC105360213</name>
</gene>
<dbReference type="Gene3D" id="1.20.58.1280">
    <property type="entry name" value="DNA repair protein Rev1, C-terminal domain"/>
    <property type="match status" value="1"/>
</dbReference>
<dbReference type="Pfam" id="PF00817">
    <property type="entry name" value="IMS"/>
    <property type="match status" value="1"/>
</dbReference>
<dbReference type="InterPro" id="IPR053848">
    <property type="entry name" value="IMS_HHH_1"/>
</dbReference>
<keyword evidence="4 13" id="KW-0237">DNA synthesis</keyword>
<comment type="subcellular location">
    <subcellularLocation>
        <location evidence="1 13">Nucleus</location>
    </subcellularLocation>
</comment>
<dbReference type="InterPro" id="IPR036775">
    <property type="entry name" value="DNA_pol_Y-fam_lit_finger_sf"/>
</dbReference>
<evidence type="ECO:0000313" key="18">
    <source>
        <dbReference type="Proteomes" id="UP000695007"/>
    </source>
</evidence>
<dbReference type="PANTHER" id="PTHR45990">
    <property type="entry name" value="DNA REPAIR PROTEIN REV1"/>
    <property type="match status" value="1"/>
</dbReference>
<dbReference type="GO" id="GO:0046872">
    <property type="term" value="F:metal ion binding"/>
    <property type="evidence" value="ECO:0007669"/>
    <property type="project" value="UniProtKB-KW"/>
</dbReference>
<dbReference type="Gene3D" id="3.30.1490.100">
    <property type="entry name" value="DNA polymerase, Y-family, little finger domain"/>
    <property type="match status" value="1"/>
</dbReference>
<feature type="compositionally biased region" description="Polar residues" evidence="15">
    <location>
        <begin position="244"/>
        <end position="253"/>
    </location>
</feature>
<dbReference type="GO" id="GO:0003684">
    <property type="term" value="F:damaged DNA binding"/>
    <property type="evidence" value="ECO:0007669"/>
    <property type="project" value="UniProtKB-UniRule"/>
</dbReference>
<evidence type="ECO:0000256" key="8">
    <source>
        <dbReference type="ARBA" id="ARBA00022763"/>
    </source>
</evidence>
<feature type="compositionally biased region" description="Polar residues" evidence="15">
    <location>
        <begin position="766"/>
        <end position="786"/>
    </location>
</feature>
<sequence length="1106" mass="126382">MAQKKKNVPWTDCCKDWGDYMEAKKCKLEEQFQEAAKQECTNVSTLFNGIAIFVNGYTNPSAEELKRIMMSHGGIYHHYLRSKGTTHMIASNLPYSKIIAYRKARNPLPLCKPEWITDSIQAGKVLDFRKYLLYSQCTDSQPSIVAQMLKKTKSDTRSDAKQNVESAKLTTNKDIQSQIQGTSKEQIPSGISNCTKNPEFLTEFYNNSRLHHIATMGAMFKDYINDLRDKNNKIFPGLMALKMQSSRNSSKTDPSNRIDDSDSDDNLFYNNQCASNINPTMPSITEKTQIIMHIDMDCFFVSVGLRDHPELRGFPIAVAHAKGNIQRASINPNNINECGSMSEIASCSYEARQAGVKNGMLLGQALKLCPNLKTIKYNFNGYKEVSYALYDTIASYTLDIEAVSCDEMYVDCTKILQISGLNPLDFASIIRKEIKEKTGCPVSTGFGENKLQARLATKKAKPNGQFYLKQDCVKPFIRSLSVKDLPGVGYATSEKLRQLNIQTCADLEIVSLYELQKEFGKKNGQQLYDMSRGIDHNKLNLEHIRKSVSAEVNYGIRFENSDAAHEFLKKLSLEISDRLKKVNLKGKSINLKGMFRAKEAPNEPKKFMGHGHCDIINKSKNLFTATDDPVIITREVLHLWNQLNQNPADARGIGIQITKLEAKNKSHGSTLLKFIDKNKSENKRDHKMNSLTNVNIINEQNRVECDIMKFQDSNKDRCEEVAINNNHNSLEANNIIESTENQQDTAQSNKKNLNNLQNKHERDNESINPSMEDQNSKLSSQLKQTRQSEYFKQIKPHSKAGKIKIPDINEIDMKVLIELPETIRNEILNEYKESNKSIEKSTTIEQHCNRENKSTSSIRLDSDLSFSQIDPEFIAALPNEIKNEIKSYYDNRKKRKIQSEEKRIKNFVHKGWDMFKSDKKPNKNEKLKSHKPKINNAGRKKKKNDAVSSCKPKAVEVAPKKMMVQEPEKIPKAKAINNSFHFDLSSGNLEHSKMLTNIVNCLLELPISQVKVQIREWILNNSDVNNVDFLTLTTYLGILPKKRRIEDLYILLRCLNRIISESKSCIWHETYKKMLEHIQARMRLQYTYDIMIPEQIACDKCMITKV</sequence>
<evidence type="ECO:0000256" key="5">
    <source>
        <dbReference type="ARBA" id="ARBA00022679"/>
    </source>
</evidence>
<dbReference type="Pfam" id="PF14377">
    <property type="entry name" value="UBM"/>
    <property type="match status" value="2"/>
</dbReference>
<feature type="binding site" evidence="14">
    <location>
        <position position="407"/>
    </location>
    <ligand>
        <name>Mg(2+)</name>
        <dbReference type="ChEBI" id="CHEBI:18420"/>
        <label>1</label>
    </ligand>
</feature>
<dbReference type="PANTHER" id="PTHR45990:SF1">
    <property type="entry name" value="DNA REPAIR PROTEIN REV1"/>
    <property type="match status" value="1"/>
</dbReference>
<dbReference type="SMART" id="SM00292">
    <property type="entry name" value="BRCT"/>
    <property type="match status" value="1"/>
</dbReference>
<comment type="similarity">
    <text evidence="2 13">Belongs to the DNA polymerase type-Y family.</text>
</comment>
<dbReference type="SUPFAM" id="SSF52113">
    <property type="entry name" value="BRCT domain"/>
    <property type="match status" value="1"/>
</dbReference>
<dbReference type="Gene3D" id="1.10.150.20">
    <property type="entry name" value="5' to 3' exonuclease, C-terminal subdomain"/>
    <property type="match status" value="1"/>
</dbReference>
<feature type="binding site" evidence="14">
    <location>
        <position position="406"/>
    </location>
    <ligand>
        <name>Mg(2+)</name>
        <dbReference type="ChEBI" id="CHEBI:18420"/>
        <label>1</label>
    </ligand>
</feature>
<dbReference type="SUPFAM" id="SSF100879">
    <property type="entry name" value="Lesion bypass DNA polymerase (Y-family), little finger domain"/>
    <property type="match status" value="1"/>
</dbReference>
<dbReference type="Gene3D" id="6.10.250.1630">
    <property type="match status" value="1"/>
</dbReference>
<feature type="domain" description="UmuC" evidence="17">
    <location>
        <begin position="291"/>
        <end position="489"/>
    </location>
</feature>
<dbReference type="InterPro" id="IPR001357">
    <property type="entry name" value="BRCT_dom"/>
</dbReference>
<keyword evidence="6 13" id="KW-0548">Nucleotidyltransferase</keyword>
<dbReference type="CDD" id="cd17719">
    <property type="entry name" value="BRCT_Rev1"/>
    <property type="match status" value="1"/>
</dbReference>
<evidence type="ECO:0000313" key="19">
    <source>
        <dbReference type="RefSeq" id="XP_011495357.1"/>
    </source>
</evidence>
<dbReference type="InterPro" id="IPR038401">
    <property type="entry name" value="Rev1_C_sf"/>
</dbReference>
<dbReference type="InterPro" id="IPR012112">
    <property type="entry name" value="REV1"/>
</dbReference>
<dbReference type="InterPro" id="IPR043128">
    <property type="entry name" value="Rev_trsase/Diguanyl_cyclase"/>
</dbReference>
<keyword evidence="11 13" id="KW-0234">DNA repair</keyword>
<dbReference type="Pfam" id="PF16589">
    <property type="entry name" value="BRCT_2"/>
    <property type="match status" value="1"/>
</dbReference>
<dbReference type="EC" id="2.7.7.-" evidence="13"/>
<evidence type="ECO:0000256" key="11">
    <source>
        <dbReference type="ARBA" id="ARBA00023204"/>
    </source>
</evidence>
<organism evidence="18 19">
    <name type="scientific">Ceratosolen solmsi marchali</name>
    <dbReference type="NCBI Taxonomy" id="326594"/>
    <lineage>
        <taxon>Eukaryota</taxon>
        <taxon>Metazoa</taxon>
        <taxon>Ecdysozoa</taxon>
        <taxon>Arthropoda</taxon>
        <taxon>Hexapoda</taxon>
        <taxon>Insecta</taxon>
        <taxon>Pterygota</taxon>
        <taxon>Neoptera</taxon>
        <taxon>Endopterygota</taxon>
        <taxon>Hymenoptera</taxon>
        <taxon>Apocrita</taxon>
        <taxon>Proctotrupomorpha</taxon>
        <taxon>Chalcidoidea</taxon>
        <taxon>Agaonidae</taxon>
        <taxon>Agaoninae</taxon>
        <taxon>Ceratosolen</taxon>
    </lineage>
</organism>
<dbReference type="CDD" id="cd01701">
    <property type="entry name" value="PolY_Rev1"/>
    <property type="match status" value="1"/>
</dbReference>
<dbReference type="Pfam" id="PF21999">
    <property type="entry name" value="IMS_HHH_1"/>
    <property type="match status" value="1"/>
</dbReference>
<evidence type="ECO:0000256" key="13">
    <source>
        <dbReference type="PIRNR" id="PIRNR036573"/>
    </source>
</evidence>
<dbReference type="FunFam" id="3.30.1490.100:FF:000001">
    <property type="entry name" value="DNA repair protein REV1"/>
    <property type="match status" value="1"/>
</dbReference>
<keyword evidence="8 13" id="KW-0227">DNA damage</keyword>
<dbReference type="PIRSF" id="PIRSF036573">
    <property type="entry name" value="REV1"/>
    <property type="match status" value="1"/>
</dbReference>
<evidence type="ECO:0000256" key="9">
    <source>
        <dbReference type="ARBA" id="ARBA00022842"/>
    </source>
</evidence>
<dbReference type="Pfam" id="PF11799">
    <property type="entry name" value="IMS_C"/>
    <property type="match status" value="1"/>
</dbReference>
<dbReference type="AlphaFoldDB" id="A0AAJ6VMA3"/>